<dbReference type="Pfam" id="PF02335">
    <property type="entry name" value="Cytochrom_C552"/>
    <property type="match status" value="1"/>
</dbReference>
<keyword evidence="10 15" id="KW-0249">Electron transport</keyword>
<feature type="binding site" description="covalent" evidence="15">
    <location>
        <position position="289"/>
    </location>
    <ligand>
        <name>heme c</name>
        <dbReference type="ChEBI" id="CHEBI:61717"/>
        <label>4</label>
    </ligand>
</feature>
<comment type="similarity">
    <text evidence="3 15">Belongs to the cytochrome c-552 family.</text>
</comment>
<keyword evidence="17" id="KW-1185">Reference proteome</keyword>
<feature type="binding site" description="covalent" evidence="15">
    <location>
        <position position="292"/>
    </location>
    <ligand>
        <name>heme c</name>
        <dbReference type="ChEBI" id="CHEBI:61717"/>
        <label>4</label>
    </ligand>
</feature>
<dbReference type="CDD" id="cd00548">
    <property type="entry name" value="NrfA-like"/>
    <property type="match status" value="1"/>
</dbReference>
<comment type="cofactor">
    <cofactor evidence="15">
        <name>heme c</name>
        <dbReference type="ChEBI" id="CHEBI:61717"/>
    </cofactor>
    <text evidence="15">Binds 5 heme c groups covalently per monomer.</text>
</comment>
<feature type="binding site" description="covalent" evidence="15">
    <location>
        <position position="170"/>
    </location>
    <ligand>
        <name>heme c</name>
        <dbReference type="ChEBI" id="CHEBI:61717"/>
        <label>2</label>
    </ligand>
</feature>
<feature type="binding site" evidence="15">
    <location>
        <position position="271"/>
    </location>
    <ligand>
        <name>substrate</name>
    </ligand>
</feature>
<feature type="binding site" description="axial binding residue" evidence="15">
    <location>
        <position position="400"/>
    </location>
    <ligand>
        <name>heme c</name>
        <dbReference type="ChEBI" id="CHEBI:61717"/>
        <label>4</label>
    </ligand>
    <ligandPart>
        <name>Fe</name>
        <dbReference type="ChEBI" id="CHEBI:18248"/>
    </ligandPart>
</feature>
<dbReference type="NCBIfam" id="NF008339">
    <property type="entry name" value="PRK11125.1"/>
    <property type="match status" value="1"/>
</dbReference>
<keyword evidence="5 15" id="KW-0349">Heme</keyword>
<evidence type="ECO:0000256" key="1">
    <source>
        <dbReference type="ARBA" id="ARBA00004418"/>
    </source>
</evidence>
<feature type="binding site" evidence="15">
    <location>
        <position position="270"/>
    </location>
    <ligand>
        <name>Ca(2+)</name>
        <dbReference type="ChEBI" id="CHEBI:29108"/>
    </ligand>
</feature>
<dbReference type="SUPFAM" id="SSF48695">
    <property type="entry name" value="Multiheme cytochromes"/>
    <property type="match status" value="1"/>
</dbReference>
<feature type="binding site" evidence="15">
    <location>
        <position position="268"/>
    </location>
    <ligand>
        <name>Ca(2+)</name>
        <dbReference type="ChEBI" id="CHEBI:29108"/>
    </ligand>
</feature>
<dbReference type="HAMAP" id="MF_01182">
    <property type="entry name" value="Cytochrom_C552"/>
    <property type="match status" value="1"/>
</dbReference>
<dbReference type="GO" id="GO:0005506">
    <property type="term" value="F:iron ion binding"/>
    <property type="evidence" value="ECO:0007669"/>
    <property type="project" value="UniProtKB-UniRule"/>
</dbReference>
<dbReference type="GO" id="GO:0020037">
    <property type="term" value="F:heme binding"/>
    <property type="evidence" value="ECO:0007669"/>
    <property type="project" value="InterPro"/>
</dbReference>
<keyword evidence="6 15" id="KW-0479">Metal-binding</keyword>
<feature type="binding site" evidence="15">
    <location>
        <position position="223"/>
    </location>
    <ligand>
        <name>substrate</name>
    </ligand>
</feature>
<evidence type="ECO:0000256" key="11">
    <source>
        <dbReference type="ARBA" id="ARBA00023002"/>
    </source>
</evidence>
<dbReference type="FunFam" id="1.20.140.10:FF:000014">
    <property type="entry name" value="Cytochrome c-552"/>
    <property type="match status" value="1"/>
</dbReference>
<evidence type="ECO:0000256" key="5">
    <source>
        <dbReference type="ARBA" id="ARBA00022617"/>
    </source>
</evidence>
<evidence type="ECO:0000256" key="8">
    <source>
        <dbReference type="ARBA" id="ARBA00022764"/>
    </source>
</evidence>
<accession>A0A8D4J3N0</accession>
<comment type="cofactor">
    <cofactor evidence="15">
        <name>Ca(2+)</name>
        <dbReference type="ChEBI" id="CHEBI:29108"/>
    </cofactor>
    <text evidence="15">Binds 1 Ca(2+) ion per monomer.</text>
</comment>
<evidence type="ECO:0000256" key="3">
    <source>
        <dbReference type="ARBA" id="ARBA00009288"/>
    </source>
</evidence>
<comment type="catalytic activity">
    <reaction evidence="13 15">
        <text>6 Fe(III)-[cytochrome c] + NH4(+) + 2 H2O = 6 Fe(II)-[cytochrome c] + nitrite + 8 H(+)</text>
        <dbReference type="Rhea" id="RHEA:13089"/>
        <dbReference type="Rhea" id="RHEA-COMP:10350"/>
        <dbReference type="Rhea" id="RHEA-COMP:14399"/>
        <dbReference type="ChEBI" id="CHEBI:15377"/>
        <dbReference type="ChEBI" id="CHEBI:15378"/>
        <dbReference type="ChEBI" id="CHEBI:16301"/>
        <dbReference type="ChEBI" id="CHEBI:28938"/>
        <dbReference type="ChEBI" id="CHEBI:29033"/>
        <dbReference type="ChEBI" id="CHEBI:29034"/>
        <dbReference type="EC" id="1.7.2.2"/>
    </reaction>
</comment>
<evidence type="ECO:0000256" key="6">
    <source>
        <dbReference type="ARBA" id="ARBA00022723"/>
    </source>
</evidence>
<dbReference type="Proteomes" id="UP000955338">
    <property type="component" value="Chromosome"/>
</dbReference>
<feature type="binding site" description="covalent" evidence="15">
    <location>
        <position position="324"/>
    </location>
    <ligand>
        <name>heme c</name>
        <dbReference type="ChEBI" id="CHEBI:61717"/>
        <label>5</label>
    </ligand>
</feature>
<keyword evidence="12 15" id="KW-0408">Iron</keyword>
<evidence type="ECO:0000256" key="14">
    <source>
        <dbReference type="ARBA" id="ARBA00058745"/>
    </source>
</evidence>
<evidence type="ECO:0000256" key="9">
    <source>
        <dbReference type="ARBA" id="ARBA00022837"/>
    </source>
</evidence>
<dbReference type="AlphaFoldDB" id="A0A8D4J3N0"/>
<feature type="binding site" evidence="15">
    <location>
        <position position="222"/>
    </location>
    <ligand>
        <name>Ca(2+)</name>
        <dbReference type="ChEBI" id="CHEBI:29108"/>
    </ligand>
</feature>
<feature type="binding site" description="axial binding residue" evidence="15">
    <location>
        <position position="325"/>
    </location>
    <ligand>
        <name>heme c</name>
        <dbReference type="ChEBI" id="CHEBI:61717"/>
        <label>5</label>
    </ligand>
    <ligandPart>
        <name>Fe</name>
        <dbReference type="ChEBI" id="CHEBI:18248"/>
    </ligandPart>
</feature>
<dbReference type="PANTHER" id="PTHR30633:SF0">
    <property type="entry name" value="CYTOCHROME C-552"/>
    <property type="match status" value="1"/>
</dbReference>
<keyword evidence="4 15" id="KW-0813">Transport</keyword>
<dbReference type="GO" id="GO:0005509">
    <property type="term" value="F:calcium ion binding"/>
    <property type="evidence" value="ECO:0007669"/>
    <property type="project" value="UniProtKB-UniRule"/>
</dbReference>
<feature type="binding site" description="axial binding residue" evidence="15">
    <location>
        <position position="101"/>
    </location>
    <ligand>
        <name>heme c</name>
        <dbReference type="ChEBI" id="CHEBI:61717"/>
        <label>3</label>
    </ligand>
    <ligandPart>
        <name>Fe</name>
        <dbReference type="ChEBI" id="CHEBI:18248"/>
    </ligandPart>
</feature>
<evidence type="ECO:0000256" key="10">
    <source>
        <dbReference type="ARBA" id="ARBA00022982"/>
    </source>
</evidence>
<dbReference type="GO" id="GO:0042279">
    <property type="term" value="F:nitrite reductase (cytochrome, ammonia-forming) activity"/>
    <property type="evidence" value="ECO:0007669"/>
    <property type="project" value="UniProtKB-UniRule"/>
</dbReference>
<feature type="binding site" description="axial binding residue" evidence="15">
    <location>
        <position position="133"/>
    </location>
    <ligand>
        <name>heme c</name>
        <dbReference type="ChEBI" id="CHEBI:61717"/>
        <label>1</label>
    </ligand>
    <ligandPart>
        <name>Fe</name>
        <dbReference type="ChEBI" id="CHEBI:18248"/>
    </ligandPart>
</feature>
<feature type="binding site" description="axial binding residue" evidence="15">
    <location>
        <position position="220"/>
    </location>
    <ligand>
        <name>heme c</name>
        <dbReference type="ChEBI" id="CHEBI:61717"/>
        <label>3</label>
    </ligand>
    <ligandPart>
        <name>Fe</name>
        <dbReference type="ChEBI" id="CHEBI:18248"/>
    </ligandPart>
</feature>
<evidence type="ECO:0000256" key="7">
    <source>
        <dbReference type="ARBA" id="ARBA00022729"/>
    </source>
</evidence>
<dbReference type="FunFam" id="1.10.1130.10:FF:000002">
    <property type="entry name" value="Cytochrome c-552"/>
    <property type="match status" value="1"/>
</dbReference>
<dbReference type="PANTHER" id="PTHR30633">
    <property type="entry name" value="CYTOCHROME C-552 RESPIRATORY NITRITE REDUCTASE"/>
    <property type="match status" value="1"/>
</dbReference>
<feature type="binding site" description="covalent" evidence="15">
    <location>
        <position position="216"/>
    </location>
    <ligand>
        <name>heme c</name>
        <dbReference type="ChEBI" id="CHEBI:61717"/>
        <label>3</label>
    </ligand>
</feature>
<dbReference type="InterPro" id="IPR017570">
    <property type="entry name" value="Cyt_c_NO2Rdtase_formate-dep"/>
</dbReference>
<keyword evidence="11 15" id="KW-0560">Oxidoreductase</keyword>
<keyword evidence="9 15" id="KW-0106">Calcium</keyword>
<dbReference type="EC" id="1.7.2.2" evidence="15"/>
<feature type="binding site" description="covalent" evidence="15">
    <location>
        <position position="321"/>
    </location>
    <ligand>
        <name>heme c</name>
        <dbReference type="ChEBI" id="CHEBI:61717"/>
        <label>5</label>
    </ligand>
</feature>
<dbReference type="GO" id="GO:0042128">
    <property type="term" value="P:nitrate assimilation"/>
    <property type="evidence" value="ECO:0007669"/>
    <property type="project" value="UniProtKB-UniRule"/>
</dbReference>
<feature type="binding site" description="axial binding residue" evidence="15">
    <location>
        <position position="293"/>
    </location>
    <ligand>
        <name>heme c</name>
        <dbReference type="ChEBI" id="CHEBI:61717"/>
        <label>4</label>
    </ligand>
    <ligandPart>
        <name>Fe</name>
        <dbReference type="ChEBI" id="CHEBI:18248"/>
    </ligandPart>
</feature>
<evidence type="ECO:0000256" key="4">
    <source>
        <dbReference type="ARBA" id="ARBA00022448"/>
    </source>
</evidence>
<feature type="binding site" description="covalent" evidence="15">
    <location>
        <position position="219"/>
    </location>
    <ligand>
        <name>heme c</name>
        <dbReference type="ChEBI" id="CHEBI:61717"/>
        <label>3</label>
    </ligand>
</feature>
<evidence type="ECO:0000256" key="15">
    <source>
        <dbReference type="HAMAP-Rule" id="MF_01182"/>
    </source>
</evidence>
<name>A0A8D4J3N0_9PAST</name>
<dbReference type="PIRSF" id="PIRSF000243">
    <property type="entry name" value="Cyt_c552"/>
    <property type="match status" value="1"/>
</dbReference>
<dbReference type="InterPro" id="IPR003321">
    <property type="entry name" value="Cyt_c552"/>
</dbReference>
<gene>
    <name evidence="15 16" type="primary">nrfA</name>
    <name evidence="16" type="ORF">CEP48_07400</name>
</gene>
<evidence type="ECO:0000256" key="2">
    <source>
        <dbReference type="ARBA" id="ARBA00005096"/>
    </source>
</evidence>
<dbReference type="Gene3D" id="1.20.140.10">
    <property type="entry name" value="Butyryl-CoA Dehydrogenase, subunit A, domain 3"/>
    <property type="match status" value="1"/>
</dbReference>
<comment type="subcellular location">
    <subcellularLocation>
        <location evidence="1 15">Periplasm</location>
    </subcellularLocation>
</comment>
<dbReference type="GO" id="GO:0030288">
    <property type="term" value="C:outer membrane-bounded periplasmic space"/>
    <property type="evidence" value="ECO:0007669"/>
    <property type="project" value="TreeGrafter"/>
</dbReference>
<feature type="binding site" description="axial binding residue" evidence="15">
    <location>
        <position position="308"/>
    </location>
    <ligand>
        <name>heme c</name>
        <dbReference type="ChEBI" id="CHEBI:61717"/>
        <label>2</label>
    </ligand>
    <ligandPart>
        <name>Fe</name>
        <dbReference type="ChEBI" id="CHEBI:18248"/>
    </ligandPart>
</feature>
<keyword evidence="7 15" id="KW-0732">Signal</keyword>
<organism evidence="16 17">
    <name type="scientific">Mergibacter septicus</name>
    <dbReference type="NCBI Taxonomy" id="221402"/>
    <lineage>
        <taxon>Bacteria</taxon>
        <taxon>Pseudomonadati</taxon>
        <taxon>Pseudomonadota</taxon>
        <taxon>Gammaproteobacteria</taxon>
        <taxon>Pasteurellales</taxon>
        <taxon>Pasteurellaceae</taxon>
        <taxon>Mergibacter</taxon>
    </lineage>
</organism>
<keyword evidence="8 15" id="KW-0574">Periplasm</keyword>
<feature type="binding site" description="covalent" evidence="15">
    <location>
        <position position="132"/>
    </location>
    <ligand>
        <name>heme c</name>
        <dbReference type="ChEBI" id="CHEBI:61717"/>
        <label>1</label>
    </ligand>
</feature>
<dbReference type="GO" id="GO:0019645">
    <property type="term" value="P:anaerobic electron transport chain"/>
    <property type="evidence" value="ECO:0007669"/>
    <property type="project" value="TreeGrafter"/>
</dbReference>
<comment type="pathway">
    <text evidence="2 15">Nitrogen metabolism; nitrate reduction (assimilation).</text>
</comment>
<reference evidence="16" key="1">
    <citation type="submission" date="2017-06" db="EMBL/GenBank/DDBJ databases">
        <title>Genome sequencing of pathogenic and non-pathogenic strains within Bisgaard taxon 40.</title>
        <authorList>
            <person name="Ladner J.T."/>
            <person name="Lovett S.P."/>
            <person name="Koroleva G."/>
            <person name="Lorch J.M."/>
        </authorList>
    </citation>
    <scope>NUCLEOTIDE SEQUENCE</scope>
    <source>
        <strain evidence="16">27576-1-I1</strain>
    </source>
</reference>
<comment type="function">
    <text evidence="14">Catalyzes the reduction of nitrite to ammonia, consuming six electrons in the process. Has very low activity toward hydroxylamine. Has even lower activity toward sulfite. Sulfite reductase activity is maximal at neutral pH.</text>
</comment>
<dbReference type="Gene3D" id="1.10.1130.10">
    <property type="entry name" value="Flavocytochrome C3, Chain A"/>
    <property type="match status" value="1"/>
</dbReference>
<proteinExistence type="inferred from homology"/>
<feature type="binding site" description="axial binding residue" evidence="15">
    <location>
        <position position="282"/>
    </location>
    <ligand>
        <name>heme c</name>
        <dbReference type="ChEBI" id="CHEBI:61717"/>
        <label>5</label>
    </ligand>
    <ligandPart>
        <name>Fe</name>
        <dbReference type="ChEBI" id="CHEBI:18248"/>
    </ligandPart>
</feature>
<evidence type="ECO:0000313" key="16">
    <source>
        <dbReference type="EMBL" id="QDJ15571.1"/>
    </source>
</evidence>
<protein>
    <recommendedName>
        <fullName evidence="15">Cytochrome c-552</fullName>
        <ecNumber evidence="15">1.7.2.2</ecNumber>
    </recommendedName>
    <alternativeName>
        <fullName evidence="15">Ammonia-forming cytochrome c nitrite reductase</fullName>
        <shortName evidence="15">Cytochrome c nitrite reductase</shortName>
    </alternativeName>
</protein>
<feature type="binding site" description="covalent" evidence="15">
    <location>
        <position position="129"/>
    </location>
    <ligand>
        <name>heme c</name>
        <dbReference type="ChEBI" id="CHEBI:61717"/>
        <label>1</label>
    </ligand>
</feature>
<feature type="binding site" description="covalent" evidence="15">
    <location>
        <position position="167"/>
    </location>
    <ligand>
        <name>heme c</name>
        <dbReference type="ChEBI" id="CHEBI:61717"/>
        <label>2</label>
    </ligand>
</feature>
<dbReference type="UniPathway" id="UPA00653"/>
<evidence type="ECO:0000256" key="12">
    <source>
        <dbReference type="ARBA" id="ARBA00023004"/>
    </source>
</evidence>
<sequence>MALFLSSNSLANTNSQIENKNDNINQTTIDLNQKYRDQKFDIDKKAVRNDLYAKKYPLQYQSWASTKNSEKIGDALAEDPRLVVLWGGYLFSSEYNHPRGHNYAVTDVRNILRTGAPKDDNSGPQPAACWTCKSPDVARLITEKGEDGYFGVKWAKWGSEIVNPIGCADCHDTNSKDFAEGKPALRIARPHVLRALDKAHKNFAHSDQTDKRAAVCANCHVEYYFAGKTKEVTFPWDKGLSVEQMEKYYDEQDFKDWTHSLSKAPMLKAQHPDFEIWSMGIHGKNGVTCVDCHMAKVQAPDGRVYTDHNIGNPFDNFQNTCANCHDQSKQKLENLVDARKKQVNSLLIKLEDQLVHAHFEAKAAWDAGATEKEMQAALQDIRHAQWRWDYAAASHGAYVHAPEVALSVIGTGLDKVADARRKLAIILTQYKVAQPVAIPDISTKAKAQAAMGIKIEKQIKEKEEFLKTVIPQWDKEAKEKGLLPNENSNQDN</sequence>
<evidence type="ECO:0000313" key="17">
    <source>
        <dbReference type="Proteomes" id="UP000955338"/>
    </source>
</evidence>
<dbReference type="NCBIfam" id="TIGR03152">
    <property type="entry name" value="cyto_c552_HCOOH"/>
    <property type="match status" value="1"/>
</dbReference>
<feature type="binding site" evidence="15">
    <location>
        <position position="223"/>
    </location>
    <ligand>
        <name>Ca(2+)</name>
        <dbReference type="ChEBI" id="CHEBI:29108"/>
    </ligand>
</feature>
<feature type="binding site" description="axial binding residue" evidence="15">
    <location>
        <position position="171"/>
    </location>
    <ligand>
        <name>heme c</name>
        <dbReference type="ChEBI" id="CHEBI:61717"/>
        <label>2</label>
    </ligand>
    <ligandPart>
        <name>Fe</name>
        <dbReference type="ChEBI" id="CHEBI:18248"/>
    </ligandPart>
</feature>
<dbReference type="EMBL" id="CP022011">
    <property type="protein sequence ID" value="QDJ15571.1"/>
    <property type="molecule type" value="Genomic_DNA"/>
</dbReference>
<dbReference type="InterPro" id="IPR036280">
    <property type="entry name" value="Multihaem_cyt_sf"/>
</dbReference>
<evidence type="ECO:0000256" key="13">
    <source>
        <dbReference type="ARBA" id="ARBA00049131"/>
    </source>
</evidence>